<name>A0A5A7Q3G6_STRAF</name>
<protein>
    <submittedName>
        <fullName evidence="1">Methionine--tRNA ligase</fullName>
    </submittedName>
</protein>
<keyword evidence="1" id="KW-0436">Ligase</keyword>
<dbReference type="GO" id="GO:0016874">
    <property type="term" value="F:ligase activity"/>
    <property type="evidence" value="ECO:0007669"/>
    <property type="project" value="UniProtKB-KW"/>
</dbReference>
<sequence length="106" mass="12140">MWAQREASSQPGSDIYTFGRGHSPCPLRLSRLVISGFPQHHLPENEEHKIQVNKKWRKEKCVVTFLSKHVARNWNATALLSCLLRPSVPMILSTILRELMLQGSLH</sequence>
<comment type="caution">
    <text evidence="1">The sequence shown here is derived from an EMBL/GenBank/DDBJ whole genome shotgun (WGS) entry which is preliminary data.</text>
</comment>
<keyword evidence="2" id="KW-1185">Reference proteome</keyword>
<evidence type="ECO:0000313" key="1">
    <source>
        <dbReference type="EMBL" id="GER39695.1"/>
    </source>
</evidence>
<dbReference type="EMBL" id="BKCP01005738">
    <property type="protein sequence ID" value="GER39695.1"/>
    <property type="molecule type" value="Genomic_DNA"/>
</dbReference>
<dbReference type="AlphaFoldDB" id="A0A5A7Q3G6"/>
<organism evidence="1 2">
    <name type="scientific">Striga asiatica</name>
    <name type="common">Asiatic witchweed</name>
    <name type="synonym">Buchnera asiatica</name>
    <dbReference type="NCBI Taxonomy" id="4170"/>
    <lineage>
        <taxon>Eukaryota</taxon>
        <taxon>Viridiplantae</taxon>
        <taxon>Streptophyta</taxon>
        <taxon>Embryophyta</taxon>
        <taxon>Tracheophyta</taxon>
        <taxon>Spermatophyta</taxon>
        <taxon>Magnoliopsida</taxon>
        <taxon>eudicotyledons</taxon>
        <taxon>Gunneridae</taxon>
        <taxon>Pentapetalae</taxon>
        <taxon>asterids</taxon>
        <taxon>lamiids</taxon>
        <taxon>Lamiales</taxon>
        <taxon>Orobanchaceae</taxon>
        <taxon>Buchnereae</taxon>
        <taxon>Striga</taxon>
    </lineage>
</organism>
<proteinExistence type="predicted"/>
<gene>
    <name evidence="1" type="ORF">STAS_16323</name>
</gene>
<accession>A0A5A7Q3G6</accession>
<reference evidence="2" key="1">
    <citation type="journal article" date="2019" name="Curr. Biol.">
        <title>Genome Sequence of Striga asiatica Provides Insight into the Evolution of Plant Parasitism.</title>
        <authorList>
            <person name="Yoshida S."/>
            <person name="Kim S."/>
            <person name="Wafula E.K."/>
            <person name="Tanskanen J."/>
            <person name="Kim Y.M."/>
            <person name="Honaas L."/>
            <person name="Yang Z."/>
            <person name="Spallek T."/>
            <person name="Conn C.E."/>
            <person name="Ichihashi Y."/>
            <person name="Cheong K."/>
            <person name="Cui S."/>
            <person name="Der J.P."/>
            <person name="Gundlach H."/>
            <person name="Jiao Y."/>
            <person name="Hori C."/>
            <person name="Ishida J.K."/>
            <person name="Kasahara H."/>
            <person name="Kiba T."/>
            <person name="Kim M.S."/>
            <person name="Koo N."/>
            <person name="Laohavisit A."/>
            <person name="Lee Y.H."/>
            <person name="Lumba S."/>
            <person name="McCourt P."/>
            <person name="Mortimer J.C."/>
            <person name="Mutuku J.M."/>
            <person name="Nomura T."/>
            <person name="Sasaki-Sekimoto Y."/>
            <person name="Seto Y."/>
            <person name="Wang Y."/>
            <person name="Wakatake T."/>
            <person name="Sakakibara H."/>
            <person name="Demura T."/>
            <person name="Yamaguchi S."/>
            <person name="Yoneyama K."/>
            <person name="Manabe R.I."/>
            <person name="Nelson D.C."/>
            <person name="Schulman A.H."/>
            <person name="Timko M.P."/>
            <person name="dePamphilis C.W."/>
            <person name="Choi D."/>
            <person name="Shirasu K."/>
        </authorList>
    </citation>
    <scope>NUCLEOTIDE SEQUENCE [LARGE SCALE GENOMIC DNA]</scope>
    <source>
        <strain evidence="2">cv. UVA1</strain>
    </source>
</reference>
<dbReference type="Proteomes" id="UP000325081">
    <property type="component" value="Unassembled WGS sequence"/>
</dbReference>
<evidence type="ECO:0000313" key="2">
    <source>
        <dbReference type="Proteomes" id="UP000325081"/>
    </source>
</evidence>